<evidence type="ECO:0000256" key="9">
    <source>
        <dbReference type="ARBA" id="ARBA00022842"/>
    </source>
</evidence>
<evidence type="ECO:0000256" key="12">
    <source>
        <dbReference type="ARBA" id="ARBA00022932"/>
    </source>
</evidence>
<dbReference type="SUPFAM" id="SSF50630">
    <property type="entry name" value="Acid proteases"/>
    <property type="match status" value="1"/>
</dbReference>
<dbReference type="InterPro" id="IPR056924">
    <property type="entry name" value="SH3_Tf2-1"/>
</dbReference>
<evidence type="ECO:0000256" key="8">
    <source>
        <dbReference type="ARBA" id="ARBA00022801"/>
    </source>
</evidence>
<keyword evidence="7" id="KW-0255">Endonuclease</keyword>
<evidence type="ECO:0000256" key="5">
    <source>
        <dbReference type="ARBA" id="ARBA00022723"/>
    </source>
</evidence>
<accession>A0A834TKA6</accession>
<keyword evidence="4" id="KW-0540">Nuclease</keyword>
<keyword evidence="1" id="KW-0645">Protease</keyword>
<evidence type="ECO:0000313" key="19">
    <source>
        <dbReference type="EMBL" id="KAF7823703.1"/>
    </source>
</evidence>
<dbReference type="InterPro" id="IPR050951">
    <property type="entry name" value="Retrovirus_Pol_polyprotein"/>
</dbReference>
<evidence type="ECO:0000256" key="4">
    <source>
        <dbReference type="ARBA" id="ARBA00022722"/>
    </source>
</evidence>
<reference evidence="19" key="1">
    <citation type="submission" date="2020-09" db="EMBL/GenBank/DDBJ databases">
        <title>Genome-Enabled Discovery of Anthraquinone Biosynthesis in Senna tora.</title>
        <authorList>
            <person name="Kang S.-H."/>
            <person name="Pandey R.P."/>
            <person name="Lee C.-M."/>
            <person name="Sim J.-S."/>
            <person name="Jeong J.-T."/>
            <person name="Choi B.-S."/>
            <person name="Jung M."/>
            <person name="Ginzburg D."/>
            <person name="Zhao K."/>
            <person name="Won S.Y."/>
            <person name="Oh T.-J."/>
            <person name="Yu Y."/>
            <person name="Kim N.-H."/>
            <person name="Lee O.R."/>
            <person name="Lee T.-H."/>
            <person name="Bashyal P."/>
            <person name="Kim T.-S."/>
            <person name="Lee W.-H."/>
            <person name="Kawkins C."/>
            <person name="Kim C.-K."/>
            <person name="Kim J.S."/>
            <person name="Ahn B.O."/>
            <person name="Rhee S.Y."/>
            <person name="Sohng J.K."/>
        </authorList>
    </citation>
    <scope>NUCLEOTIDE SEQUENCE</scope>
    <source>
        <tissue evidence="19">Leaf</tissue>
    </source>
</reference>
<feature type="domain" description="Chromo" evidence="16">
    <location>
        <begin position="586"/>
        <end position="628"/>
    </location>
</feature>
<keyword evidence="3" id="KW-0548">Nucleotidyltransferase</keyword>
<dbReference type="GO" id="GO:0003677">
    <property type="term" value="F:DNA binding"/>
    <property type="evidence" value="ECO:0007669"/>
    <property type="project" value="UniProtKB-KW"/>
</dbReference>
<feature type="compositionally biased region" description="Polar residues" evidence="15">
    <location>
        <begin position="7"/>
        <end position="23"/>
    </location>
</feature>
<keyword evidence="20" id="KW-1185">Reference proteome</keyword>
<evidence type="ECO:0000256" key="13">
    <source>
        <dbReference type="ARBA" id="ARBA00023125"/>
    </source>
</evidence>
<evidence type="ECO:0000256" key="1">
    <source>
        <dbReference type="ARBA" id="ARBA00022670"/>
    </source>
</evidence>
<dbReference type="InterPro" id="IPR016197">
    <property type="entry name" value="Chromo-like_dom_sf"/>
</dbReference>
<dbReference type="Pfam" id="PF24626">
    <property type="entry name" value="SH3_Tf2-1"/>
    <property type="match status" value="1"/>
</dbReference>
<feature type="compositionally biased region" description="Low complexity" evidence="15">
    <location>
        <begin position="25"/>
        <end position="42"/>
    </location>
</feature>
<protein>
    <submittedName>
        <fullName evidence="19">Retrotransposable element Tf2</fullName>
    </submittedName>
</protein>
<evidence type="ECO:0000259" key="16">
    <source>
        <dbReference type="Pfam" id="PF00385"/>
    </source>
</evidence>
<feature type="region of interest" description="Disordered" evidence="15">
    <location>
        <begin position="1"/>
        <end position="61"/>
    </location>
</feature>
<dbReference type="Proteomes" id="UP000634136">
    <property type="component" value="Unassembled WGS sequence"/>
</dbReference>
<name>A0A834TKA6_9FABA</name>
<dbReference type="InterPro" id="IPR023780">
    <property type="entry name" value="Chromo_domain"/>
</dbReference>
<dbReference type="GO" id="GO:0004519">
    <property type="term" value="F:endonuclease activity"/>
    <property type="evidence" value="ECO:0007669"/>
    <property type="project" value="UniProtKB-KW"/>
</dbReference>
<evidence type="ECO:0000256" key="10">
    <source>
        <dbReference type="ARBA" id="ARBA00022908"/>
    </source>
</evidence>
<evidence type="ECO:0000256" key="6">
    <source>
        <dbReference type="ARBA" id="ARBA00022750"/>
    </source>
</evidence>
<evidence type="ECO:0000256" key="11">
    <source>
        <dbReference type="ARBA" id="ARBA00022918"/>
    </source>
</evidence>
<dbReference type="Pfam" id="PF08284">
    <property type="entry name" value="RVP_2"/>
    <property type="match status" value="1"/>
</dbReference>
<keyword evidence="5" id="KW-0479">Metal-binding</keyword>
<dbReference type="GO" id="GO:0004190">
    <property type="term" value="F:aspartic-type endopeptidase activity"/>
    <property type="evidence" value="ECO:0007669"/>
    <property type="project" value="UniProtKB-KW"/>
</dbReference>
<dbReference type="GO" id="GO:0015074">
    <property type="term" value="P:DNA integration"/>
    <property type="evidence" value="ECO:0007669"/>
    <property type="project" value="UniProtKB-KW"/>
</dbReference>
<keyword evidence="8" id="KW-0378">Hydrolase</keyword>
<organism evidence="19 20">
    <name type="scientific">Senna tora</name>
    <dbReference type="NCBI Taxonomy" id="362788"/>
    <lineage>
        <taxon>Eukaryota</taxon>
        <taxon>Viridiplantae</taxon>
        <taxon>Streptophyta</taxon>
        <taxon>Embryophyta</taxon>
        <taxon>Tracheophyta</taxon>
        <taxon>Spermatophyta</taxon>
        <taxon>Magnoliopsida</taxon>
        <taxon>eudicotyledons</taxon>
        <taxon>Gunneridae</taxon>
        <taxon>Pentapetalae</taxon>
        <taxon>rosids</taxon>
        <taxon>fabids</taxon>
        <taxon>Fabales</taxon>
        <taxon>Fabaceae</taxon>
        <taxon>Caesalpinioideae</taxon>
        <taxon>Cassia clade</taxon>
        <taxon>Senna</taxon>
    </lineage>
</organism>
<comment type="caution">
    <text evidence="19">The sequence shown here is derived from an EMBL/GenBank/DDBJ whole genome shotgun (WGS) entry which is preliminary data.</text>
</comment>
<dbReference type="GO" id="GO:0006508">
    <property type="term" value="P:proteolysis"/>
    <property type="evidence" value="ECO:0007669"/>
    <property type="project" value="UniProtKB-KW"/>
</dbReference>
<keyword evidence="10" id="KW-0229">DNA integration</keyword>
<dbReference type="InterPro" id="IPR021109">
    <property type="entry name" value="Peptidase_aspartic_dom_sf"/>
</dbReference>
<evidence type="ECO:0000256" key="2">
    <source>
        <dbReference type="ARBA" id="ARBA00022679"/>
    </source>
</evidence>
<dbReference type="InterPro" id="IPR041588">
    <property type="entry name" value="Integrase_H2C2"/>
</dbReference>
<dbReference type="Gene3D" id="2.40.50.40">
    <property type="match status" value="1"/>
</dbReference>
<keyword evidence="14" id="KW-0233">DNA recombination</keyword>
<evidence type="ECO:0000259" key="17">
    <source>
        <dbReference type="Pfam" id="PF17921"/>
    </source>
</evidence>
<keyword evidence="9" id="KW-0460">Magnesium</keyword>
<dbReference type="Gene3D" id="1.10.340.70">
    <property type="match status" value="1"/>
</dbReference>
<evidence type="ECO:0000256" key="3">
    <source>
        <dbReference type="ARBA" id="ARBA00022695"/>
    </source>
</evidence>
<dbReference type="EMBL" id="JAAIUW010000007">
    <property type="protein sequence ID" value="KAF7823703.1"/>
    <property type="molecule type" value="Genomic_DNA"/>
</dbReference>
<evidence type="ECO:0000256" key="15">
    <source>
        <dbReference type="SAM" id="MobiDB-lite"/>
    </source>
</evidence>
<dbReference type="SUPFAM" id="SSF54160">
    <property type="entry name" value="Chromo domain-like"/>
    <property type="match status" value="1"/>
</dbReference>
<dbReference type="Pfam" id="PF17921">
    <property type="entry name" value="Integrase_H2C2"/>
    <property type="match status" value="1"/>
</dbReference>
<evidence type="ECO:0000259" key="18">
    <source>
        <dbReference type="Pfam" id="PF24626"/>
    </source>
</evidence>
<evidence type="ECO:0000313" key="20">
    <source>
        <dbReference type="Proteomes" id="UP000634136"/>
    </source>
</evidence>
<proteinExistence type="predicted"/>
<keyword evidence="6" id="KW-0064">Aspartyl protease</keyword>
<dbReference type="AlphaFoldDB" id="A0A834TKA6"/>
<sequence length="699" mass="78717">MGRSVQIVKSTSLPRGRTYNLSPVGSYNNSSSNNSSKSYNTSGGTGYKGTVSPAQNQGSKTVVGQASINNNKTLPYKRFTAAELKERRSYGGQSVQILIDNGSTHNFVKSSIAEKLKLPLEEIKPFRVQMGSGVYLECQYRCAGMEIIIQNHVFMVDLFVLDLKGSDVVLGVQWLAGLGDIVINHKELRMSFQWGEETVKIQGESLLIPEPINGKGIKRMAMENTLTCLFSLQQVVETEKSTNAVLPGKISQLLGAVLSQNGHPLAYFSKKLTKRLSLASAYVRELYAITQFYLSKLLGFDFEIVYRTGRTNLVDDALSRQEEFSNAEPVQSGLHSMSQVRHSIFSEIREANEKHEELLKLHEQFSDNQLPATFTVKDGVMLYEGRIFIPASEKIKEMILTTFHDSVVGGHSGVTKTYKAIVEFFWWKGMTPYKALYGINPSPLAGNILDNLQVESVEDWLKARDELQERLKINLLKAQAQMKKITDVKRKDKTFEVGDWVWVKLQQYRQKSAAQRLCFKLTRRYYGPFQVNSRVGQVAYRLTLPTSSKIHPVFHVSLLKAFKGDLPKQQGEIPTILEPFTSCPKAIVDQRHVLNGEASKLQVLVEWEGFPREEATWEDWDCLLKAFPYLNLEDKVIVHGRDNDTVLEAQTQIVEPNCHFDAATEAATKRGTIGPSDQGPLNREKRTCKAPAWAKDYVQ</sequence>
<dbReference type="GO" id="GO:0006310">
    <property type="term" value="P:DNA recombination"/>
    <property type="evidence" value="ECO:0007669"/>
    <property type="project" value="UniProtKB-KW"/>
</dbReference>
<keyword evidence="2" id="KW-0808">Transferase</keyword>
<dbReference type="PANTHER" id="PTHR37984:SF5">
    <property type="entry name" value="PROTEIN NYNRIN-LIKE"/>
    <property type="match status" value="1"/>
</dbReference>
<dbReference type="Pfam" id="PF00385">
    <property type="entry name" value="Chromo"/>
    <property type="match status" value="1"/>
</dbReference>
<keyword evidence="13" id="KW-0238">DNA-binding</keyword>
<dbReference type="Gene3D" id="2.40.70.10">
    <property type="entry name" value="Acid Proteases"/>
    <property type="match status" value="1"/>
</dbReference>
<gene>
    <name evidence="19" type="ORF">G2W53_021847</name>
</gene>
<keyword evidence="11" id="KW-0695">RNA-directed DNA polymerase</keyword>
<dbReference type="PANTHER" id="PTHR37984">
    <property type="entry name" value="PROTEIN CBG26694"/>
    <property type="match status" value="1"/>
</dbReference>
<feature type="domain" description="Integrase zinc-binding" evidence="17">
    <location>
        <begin position="393"/>
        <end position="431"/>
    </location>
</feature>
<dbReference type="GO" id="GO:0003887">
    <property type="term" value="F:DNA-directed DNA polymerase activity"/>
    <property type="evidence" value="ECO:0007669"/>
    <property type="project" value="UniProtKB-KW"/>
</dbReference>
<evidence type="ECO:0000256" key="7">
    <source>
        <dbReference type="ARBA" id="ARBA00022759"/>
    </source>
</evidence>
<dbReference type="OrthoDB" id="2013610at2759"/>
<dbReference type="GO" id="GO:0046872">
    <property type="term" value="F:metal ion binding"/>
    <property type="evidence" value="ECO:0007669"/>
    <property type="project" value="UniProtKB-KW"/>
</dbReference>
<dbReference type="CDD" id="cd00303">
    <property type="entry name" value="retropepsin_like"/>
    <property type="match status" value="1"/>
</dbReference>
<evidence type="ECO:0000256" key="14">
    <source>
        <dbReference type="ARBA" id="ARBA00023172"/>
    </source>
</evidence>
<feature type="compositionally biased region" description="Polar residues" evidence="15">
    <location>
        <begin position="52"/>
        <end position="61"/>
    </location>
</feature>
<feature type="domain" description="Tf2-1-like SH3-like" evidence="18">
    <location>
        <begin position="498"/>
        <end position="562"/>
    </location>
</feature>
<dbReference type="GO" id="GO:0003964">
    <property type="term" value="F:RNA-directed DNA polymerase activity"/>
    <property type="evidence" value="ECO:0007669"/>
    <property type="project" value="UniProtKB-KW"/>
</dbReference>
<keyword evidence="12" id="KW-0239">DNA-directed DNA polymerase</keyword>